<evidence type="ECO:0008006" key="4">
    <source>
        <dbReference type="Google" id="ProtNLM"/>
    </source>
</evidence>
<dbReference type="EMBL" id="SDHX01000002">
    <property type="protein sequence ID" value="RXK53295.1"/>
    <property type="molecule type" value="Genomic_DNA"/>
</dbReference>
<evidence type="ECO:0000256" key="1">
    <source>
        <dbReference type="SAM" id="MobiDB-lite"/>
    </source>
</evidence>
<gene>
    <name evidence="2" type="ORF">ESB00_16485</name>
</gene>
<name>A0A4Q1C4T6_9BACT</name>
<feature type="region of interest" description="Disordered" evidence="1">
    <location>
        <begin position="117"/>
        <end position="144"/>
    </location>
</feature>
<reference evidence="2 3" key="1">
    <citation type="submission" date="2019-01" db="EMBL/GenBank/DDBJ databases">
        <title>Lacunisphaera sp. strain TWA-58.</title>
        <authorList>
            <person name="Chen W.-M."/>
        </authorList>
    </citation>
    <scope>NUCLEOTIDE SEQUENCE [LARGE SCALE GENOMIC DNA]</scope>
    <source>
        <strain evidence="2 3">TWA-58</strain>
    </source>
</reference>
<proteinExistence type="predicted"/>
<dbReference type="RefSeq" id="WP_129048884.1">
    <property type="nucleotide sequence ID" value="NZ_SDHX01000002.1"/>
</dbReference>
<dbReference type="AlphaFoldDB" id="A0A4Q1C4T6"/>
<evidence type="ECO:0000313" key="3">
    <source>
        <dbReference type="Proteomes" id="UP000290218"/>
    </source>
</evidence>
<sequence>MPATLILTTPDPGLEAAWKKLLLPREPAFFARPNDLQRELLRPGARVWISDVNDPRARLSASAGTMIIIVGEPHSHPFENARQNRSGRLYLSYEESRVRLGECVNLLEEIAEKNSQLQSALERTRRSEAPFPRETTSPFPAPAPEAAESWDFLESALAHLDDQPRLLDEFRRAARYILKSGRVHYFFRQGDAFVSNEGDHRCDSSHPLVLWLEEHPAALDLNQWGGIDDPSLDAPIRQQLVSWGARLLIPLHANGQLFGWMALGPRADGSPYRESDKFRAVMQGRLLERCLERSAMLRDYQQLQAQSALRAKYLSGSRLLTRAELATAELPVEVRAVASEALHTQKTVTQPARVPYRFRVQAGPVPEIDGVWTVWEESAPEIERITALLEQHRRELFRNLGLTLSHELSNPLVSLVTFAQLLARSSTPPIGGVPAEGSNPPISGVALAREVALTNEVAKLKLLNEHATLLGDIAQPAAKSVNLNQLLAELTTERGITTRLVEEPVVLQLDPNLVKFAFGALLEAIAANRPDEGLQHLILTMRAVGAGPTRTAVITIEGKRLELDGTLPPPGGDATPNQGRLSVFLAREILRLHGGTLQAGPGLKGTDIQISLGSLRA</sequence>
<dbReference type="OrthoDB" id="176332at2"/>
<dbReference type="Proteomes" id="UP000290218">
    <property type="component" value="Unassembled WGS sequence"/>
</dbReference>
<organism evidence="2 3">
    <name type="scientific">Oleiharenicola lentus</name>
    <dbReference type="NCBI Taxonomy" id="2508720"/>
    <lineage>
        <taxon>Bacteria</taxon>
        <taxon>Pseudomonadati</taxon>
        <taxon>Verrucomicrobiota</taxon>
        <taxon>Opitutia</taxon>
        <taxon>Opitutales</taxon>
        <taxon>Opitutaceae</taxon>
        <taxon>Oleiharenicola</taxon>
    </lineage>
</organism>
<keyword evidence="3" id="KW-1185">Reference proteome</keyword>
<protein>
    <recommendedName>
        <fullName evidence="4">Histidine kinase domain-containing protein</fullName>
    </recommendedName>
</protein>
<comment type="caution">
    <text evidence="2">The sequence shown here is derived from an EMBL/GenBank/DDBJ whole genome shotgun (WGS) entry which is preliminary data.</text>
</comment>
<evidence type="ECO:0000313" key="2">
    <source>
        <dbReference type="EMBL" id="RXK53295.1"/>
    </source>
</evidence>
<accession>A0A4Q1C4T6</accession>